<reference evidence="12" key="1">
    <citation type="submission" date="2021-10" db="EMBL/GenBank/DDBJ databases">
        <authorList>
            <person name="Criscuolo A."/>
        </authorList>
    </citation>
    <scope>NUCLEOTIDE SEQUENCE</scope>
    <source>
        <strain evidence="12">CIP111885</strain>
    </source>
</reference>
<dbReference type="EMBL" id="CAKJTG010000007">
    <property type="protein sequence ID" value="CAG9607887.1"/>
    <property type="molecule type" value="Genomic_DNA"/>
</dbReference>
<evidence type="ECO:0000256" key="5">
    <source>
        <dbReference type="ARBA" id="ARBA00022856"/>
    </source>
</evidence>
<dbReference type="InterPro" id="IPR050366">
    <property type="entry name" value="BP-dependent_transpt_permease"/>
</dbReference>
<organism evidence="12 13">
    <name type="scientific">Pseudoneobacillus rhizosphaerae</name>
    <dbReference type="NCBI Taxonomy" id="2880968"/>
    <lineage>
        <taxon>Bacteria</taxon>
        <taxon>Bacillati</taxon>
        <taxon>Bacillota</taxon>
        <taxon>Bacilli</taxon>
        <taxon>Bacillales</taxon>
        <taxon>Bacillaceae</taxon>
        <taxon>Pseudoneobacillus</taxon>
    </lineage>
</organism>
<dbReference type="InterPro" id="IPR025966">
    <property type="entry name" value="OppC_N"/>
</dbReference>
<evidence type="ECO:0000256" key="9">
    <source>
        <dbReference type="ARBA" id="ARBA00024202"/>
    </source>
</evidence>
<feature type="transmembrane region" description="Helical" evidence="10">
    <location>
        <begin position="294"/>
        <end position="314"/>
    </location>
</feature>
<evidence type="ECO:0000256" key="2">
    <source>
        <dbReference type="ARBA" id="ARBA00022448"/>
    </source>
</evidence>
<protein>
    <submittedName>
        <fullName evidence="12">Oligopeptide transport system permease protein OppC</fullName>
    </submittedName>
</protein>
<dbReference type="GO" id="GO:0055085">
    <property type="term" value="P:transmembrane transport"/>
    <property type="evidence" value="ECO:0007669"/>
    <property type="project" value="InterPro"/>
</dbReference>
<dbReference type="CDD" id="cd06261">
    <property type="entry name" value="TM_PBP2"/>
    <property type="match status" value="1"/>
</dbReference>
<dbReference type="InterPro" id="IPR000515">
    <property type="entry name" value="MetI-like"/>
</dbReference>
<feature type="domain" description="ABC transmembrane type-1" evidence="11">
    <location>
        <begin position="125"/>
        <end position="314"/>
    </location>
</feature>
<gene>
    <name evidence="12" type="primary">oppC_2</name>
    <name evidence="12" type="ORF">NEOCIP111885_01579</name>
</gene>
<evidence type="ECO:0000256" key="7">
    <source>
        <dbReference type="ARBA" id="ARBA00022989"/>
    </source>
</evidence>
<keyword evidence="3" id="KW-1003">Cell membrane</keyword>
<keyword evidence="2 10" id="KW-0813">Transport</keyword>
<evidence type="ECO:0000256" key="4">
    <source>
        <dbReference type="ARBA" id="ARBA00022692"/>
    </source>
</evidence>
<dbReference type="Proteomes" id="UP000789845">
    <property type="component" value="Unassembled WGS sequence"/>
</dbReference>
<evidence type="ECO:0000259" key="11">
    <source>
        <dbReference type="PROSITE" id="PS50928"/>
    </source>
</evidence>
<dbReference type="SUPFAM" id="SSF161098">
    <property type="entry name" value="MetI-like"/>
    <property type="match status" value="1"/>
</dbReference>
<dbReference type="PROSITE" id="PS50928">
    <property type="entry name" value="ABC_TM1"/>
    <property type="match status" value="1"/>
</dbReference>
<dbReference type="Gene3D" id="1.10.3720.10">
    <property type="entry name" value="MetI-like"/>
    <property type="match status" value="1"/>
</dbReference>
<evidence type="ECO:0000256" key="3">
    <source>
        <dbReference type="ARBA" id="ARBA00022475"/>
    </source>
</evidence>
<keyword evidence="7 10" id="KW-1133">Transmembrane helix</keyword>
<dbReference type="PANTHER" id="PTHR43386">
    <property type="entry name" value="OLIGOPEPTIDE TRANSPORT SYSTEM PERMEASE PROTEIN APPC"/>
    <property type="match status" value="1"/>
</dbReference>
<evidence type="ECO:0000256" key="6">
    <source>
        <dbReference type="ARBA" id="ARBA00022927"/>
    </source>
</evidence>
<feature type="transmembrane region" description="Helical" evidence="10">
    <location>
        <begin position="127"/>
        <end position="152"/>
    </location>
</feature>
<keyword evidence="13" id="KW-1185">Reference proteome</keyword>
<feature type="transmembrane region" description="Helical" evidence="10">
    <location>
        <begin position="188"/>
        <end position="207"/>
    </location>
</feature>
<dbReference type="RefSeq" id="WP_230496139.1">
    <property type="nucleotide sequence ID" value="NZ_CAKJTG010000007.1"/>
</dbReference>
<dbReference type="AlphaFoldDB" id="A0A9C7LAB9"/>
<evidence type="ECO:0000256" key="8">
    <source>
        <dbReference type="ARBA" id="ARBA00023136"/>
    </source>
</evidence>
<feature type="transmembrane region" description="Helical" evidence="10">
    <location>
        <begin position="238"/>
        <end position="258"/>
    </location>
</feature>
<keyword evidence="4 10" id="KW-0812">Transmembrane</keyword>
<feature type="transmembrane region" description="Helical" evidence="10">
    <location>
        <begin position="164"/>
        <end position="182"/>
    </location>
</feature>
<comment type="caution">
    <text evidence="12">The sequence shown here is derived from an EMBL/GenBank/DDBJ whole genome shotgun (WGS) entry which is preliminary data.</text>
</comment>
<dbReference type="GO" id="GO:0005886">
    <property type="term" value="C:plasma membrane"/>
    <property type="evidence" value="ECO:0007669"/>
    <property type="project" value="UniProtKB-SubCell"/>
</dbReference>
<name>A0A9C7LAB9_9BACI</name>
<keyword evidence="6" id="KW-0653">Protein transport</keyword>
<feature type="transmembrane region" description="Helical" evidence="10">
    <location>
        <begin position="65"/>
        <end position="85"/>
    </location>
</feature>
<keyword evidence="8 10" id="KW-0472">Membrane</keyword>
<evidence type="ECO:0000313" key="13">
    <source>
        <dbReference type="Proteomes" id="UP000789845"/>
    </source>
</evidence>
<accession>A0A9C7LAB9</accession>
<sequence length="327" mass="36737">MTNSTLEKYEKTNIEKNEMNNFDHLFKEDSFKVVGAKKDSQDAITRPYVGIFKESWLRLTKNKGAVVSLVVLSILIILALIGPYMNEYTYDETNYEKAFQEPNSEHWFGTDKFGRDQWTRIWEGTRISLYIALLATVLDLVIGVLYGSISALVGGKVDNVMQRIIEVLVGIPNLILIILLIMLLKPGIFTITVAMVITGWVNMARLVRSQVFKLKNQEFILASKALGASNSRLIKEHFIPNTLGLIIVNMMFTIPSAIFTEAFLSFIGLGLQEPLASLGVLINDGFKAMRNNFYLLLYPAGVIVGLMVCFNLLADGLRDALDPKMRK</sequence>
<evidence type="ECO:0000256" key="1">
    <source>
        <dbReference type="ARBA" id="ARBA00004651"/>
    </source>
</evidence>
<dbReference type="GO" id="GO:0015833">
    <property type="term" value="P:peptide transport"/>
    <property type="evidence" value="ECO:0007669"/>
    <property type="project" value="UniProtKB-KW"/>
</dbReference>
<proteinExistence type="inferred from homology"/>
<dbReference type="Pfam" id="PF00528">
    <property type="entry name" value="BPD_transp_1"/>
    <property type="match status" value="1"/>
</dbReference>
<dbReference type="InterPro" id="IPR035906">
    <property type="entry name" value="MetI-like_sf"/>
</dbReference>
<comment type="similarity">
    <text evidence="9">Belongs to the binding-protein-dependent transport system permease family. OppBC subfamily.</text>
</comment>
<keyword evidence="5" id="KW-0571">Peptide transport</keyword>
<evidence type="ECO:0000313" key="12">
    <source>
        <dbReference type="EMBL" id="CAG9607887.1"/>
    </source>
</evidence>
<comment type="subcellular location">
    <subcellularLocation>
        <location evidence="1 10">Cell membrane</location>
        <topology evidence="1 10">Multi-pass membrane protein</topology>
    </subcellularLocation>
</comment>
<evidence type="ECO:0000256" key="10">
    <source>
        <dbReference type="RuleBase" id="RU363032"/>
    </source>
</evidence>
<dbReference type="PANTHER" id="PTHR43386:SF24">
    <property type="entry name" value="OLIGOPEPTIDE TRANSPORT SYSTEM PERMEASE PROTEIN AMID"/>
    <property type="match status" value="1"/>
</dbReference>
<dbReference type="Pfam" id="PF12911">
    <property type="entry name" value="OppC_N"/>
    <property type="match status" value="1"/>
</dbReference>
<dbReference type="GO" id="GO:0015031">
    <property type="term" value="P:protein transport"/>
    <property type="evidence" value="ECO:0007669"/>
    <property type="project" value="UniProtKB-KW"/>
</dbReference>